<organism evidence="2 3">
    <name type="scientific">Phialemonium atrogriseum</name>
    <dbReference type="NCBI Taxonomy" id="1093897"/>
    <lineage>
        <taxon>Eukaryota</taxon>
        <taxon>Fungi</taxon>
        <taxon>Dikarya</taxon>
        <taxon>Ascomycota</taxon>
        <taxon>Pezizomycotina</taxon>
        <taxon>Sordariomycetes</taxon>
        <taxon>Sordariomycetidae</taxon>
        <taxon>Cephalothecales</taxon>
        <taxon>Cephalothecaceae</taxon>
        <taxon>Phialemonium</taxon>
    </lineage>
</organism>
<dbReference type="EMBL" id="MU839042">
    <property type="protein sequence ID" value="KAK1762146.1"/>
    <property type="molecule type" value="Genomic_DNA"/>
</dbReference>
<evidence type="ECO:0000256" key="1">
    <source>
        <dbReference type="SAM" id="MobiDB-lite"/>
    </source>
</evidence>
<comment type="caution">
    <text evidence="2">The sequence shown here is derived from an EMBL/GenBank/DDBJ whole genome shotgun (WGS) entry which is preliminary data.</text>
</comment>
<dbReference type="AlphaFoldDB" id="A0AAJ0FB64"/>
<evidence type="ECO:0000313" key="3">
    <source>
        <dbReference type="Proteomes" id="UP001244011"/>
    </source>
</evidence>
<feature type="compositionally biased region" description="Low complexity" evidence="1">
    <location>
        <begin position="145"/>
        <end position="161"/>
    </location>
</feature>
<sequence>MSQCNHPYGECLYDAGDRLVIRLIEEGRSWDEYQPEEQELWQELFRRHPHFNDQATTAGESSVQSRGVAKRLSRAHSLATVAPSISDLSNWGTLPSSPTGLPRRALLRKQEQTTAQWAEATAAANARAAASAVSPTGRPGPGATPSPRRALPLSPLRQQRPPTTPFFAPRSFSLPQQQQHGQHQPPTQHNYLRPLNIVANDGGGAADEAAPLHDTNTGEEEDDEDDGLDAQRDAAIAQFVAIRYRMNRTMQTLQRDEAELWSLCGYLHDLGWFDAGGGGGAAPAPRQGGPDDDRGWEDDKHHHGLKYRDPEPNTVKKYRDWDPETRIAGVSRRRRRRRWRREQWQWL</sequence>
<evidence type="ECO:0000313" key="2">
    <source>
        <dbReference type="EMBL" id="KAK1762146.1"/>
    </source>
</evidence>
<feature type="compositionally biased region" description="Low complexity" evidence="1">
    <location>
        <begin position="175"/>
        <end position="189"/>
    </location>
</feature>
<feature type="region of interest" description="Disordered" evidence="1">
    <location>
        <begin position="278"/>
        <end position="322"/>
    </location>
</feature>
<feature type="compositionally biased region" description="Acidic residues" evidence="1">
    <location>
        <begin position="217"/>
        <end position="227"/>
    </location>
</feature>
<dbReference type="Proteomes" id="UP001244011">
    <property type="component" value="Unassembled WGS sequence"/>
</dbReference>
<reference evidence="2" key="1">
    <citation type="submission" date="2023-06" db="EMBL/GenBank/DDBJ databases">
        <title>Genome-scale phylogeny and comparative genomics of the fungal order Sordariales.</title>
        <authorList>
            <consortium name="Lawrence Berkeley National Laboratory"/>
            <person name="Hensen N."/>
            <person name="Bonometti L."/>
            <person name="Westerberg I."/>
            <person name="Brannstrom I.O."/>
            <person name="Guillou S."/>
            <person name="Cros-Aarteil S."/>
            <person name="Calhoun S."/>
            <person name="Haridas S."/>
            <person name="Kuo A."/>
            <person name="Mondo S."/>
            <person name="Pangilinan J."/>
            <person name="Riley R."/>
            <person name="Labutti K."/>
            <person name="Andreopoulos B."/>
            <person name="Lipzen A."/>
            <person name="Chen C."/>
            <person name="Yanf M."/>
            <person name="Daum C."/>
            <person name="Ng V."/>
            <person name="Clum A."/>
            <person name="Steindorff A."/>
            <person name="Ohm R."/>
            <person name="Martin F."/>
            <person name="Silar P."/>
            <person name="Natvig D."/>
            <person name="Lalanne C."/>
            <person name="Gautier V."/>
            <person name="Ament-Velasquez S.L."/>
            <person name="Kruys A."/>
            <person name="Hutchinson M.I."/>
            <person name="Powell A.J."/>
            <person name="Barry K."/>
            <person name="Miller A.N."/>
            <person name="Grigoriev I.V."/>
            <person name="Debuchy R."/>
            <person name="Gladieux P."/>
            <person name="Thoren M.H."/>
            <person name="Johannesson H."/>
        </authorList>
    </citation>
    <scope>NUCLEOTIDE SEQUENCE</scope>
    <source>
        <strain evidence="2">8032-3</strain>
    </source>
</reference>
<feature type="compositionally biased region" description="Basic and acidic residues" evidence="1">
    <location>
        <begin position="289"/>
        <end position="311"/>
    </location>
</feature>
<name>A0AAJ0FB64_9PEZI</name>
<gene>
    <name evidence="2" type="ORF">QBC33DRAFT_519815</name>
</gene>
<dbReference type="RefSeq" id="XP_060278359.1">
    <property type="nucleotide sequence ID" value="XM_060426311.1"/>
</dbReference>
<protein>
    <submittedName>
        <fullName evidence="2">Uncharacterized protein</fullName>
    </submittedName>
</protein>
<proteinExistence type="predicted"/>
<feature type="region of interest" description="Disordered" evidence="1">
    <location>
        <begin position="128"/>
        <end position="227"/>
    </location>
</feature>
<keyword evidence="3" id="KW-1185">Reference proteome</keyword>
<dbReference type="GeneID" id="85309498"/>
<accession>A0AAJ0FB64</accession>